<feature type="compositionally biased region" description="Basic residues" evidence="5">
    <location>
        <begin position="250"/>
        <end position="271"/>
    </location>
</feature>
<feature type="compositionally biased region" description="Acidic residues" evidence="5">
    <location>
        <begin position="443"/>
        <end position="519"/>
    </location>
</feature>
<dbReference type="InterPro" id="IPR003891">
    <property type="entry name" value="Initiation_fac_eIF4g_MI"/>
</dbReference>
<protein>
    <submittedName>
        <fullName evidence="8">Nucleolar MIF4G domain-containing protein 1</fullName>
    </submittedName>
</protein>
<dbReference type="EMBL" id="LNIX01000004">
    <property type="protein sequence ID" value="OXA56270.1"/>
    <property type="molecule type" value="Genomic_DNA"/>
</dbReference>
<keyword evidence="9" id="KW-1185">Reference proteome</keyword>
<evidence type="ECO:0000313" key="8">
    <source>
        <dbReference type="EMBL" id="OXA56270.1"/>
    </source>
</evidence>
<feature type="compositionally biased region" description="Basic and acidic residues" evidence="5">
    <location>
        <begin position="424"/>
        <end position="442"/>
    </location>
</feature>
<evidence type="ECO:0000259" key="7">
    <source>
        <dbReference type="PROSITE" id="PS51366"/>
    </source>
</evidence>
<evidence type="ECO:0000256" key="5">
    <source>
        <dbReference type="SAM" id="MobiDB-lite"/>
    </source>
</evidence>
<feature type="region of interest" description="Disordered" evidence="5">
    <location>
        <begin position="219"/>
        <end position="381"/>
    </location>
</feature>
<dbReference type="SUPFAM" id="SSF48371">
    <property type="entry name" value="ARM repeat"/>
    <property type="match status" value="1"/>
</dbReference>
<sequence length="1569" mass="179337">MDSQLPSGSRSDNLTSKSFPVKRFTERYAPQFKQKVVDYVLGKRSENDANVGVSYVEASKQFGIHPTTISEWIQERKRQLEIKQLVSAREAFKVNEASSSSLDDSLRECMKNVRLISANDNNVVKVQATLYQELGCILESSLLATRAKKSSWMAIWWENVRKNRNFLENEERRLHGESYDAAADDMITSTAEEGDAAAASTVRIKHLLHQSAAEHNLTHILKRASSPPRKKSVGGGRGKGRFQQPVDKPKTRKELRKETRKNKKATKHKYILNKFGKTPDTGEKPGKKKRVRKNRKRNRNNNKKMAEAADENNQGQDNDGDGDQTGKYVRALPKVTNKGDKPGPSARAASEREEDDKELEQLKKEMMTTRKRRILEENAEEDKFISQMEKRLKLNKKAKIPASFRTDGLDYLLELCQSSRKKTKKEDDEKLDKISKSMGKAEELDDDDEDESVDNDEDSEESMDDLEDDHDISGDEEIGEEDEQERSDADEDDSDDEVLSDIPEGSDDSDLGDDTEDSDLDKSENEGSLDNGEESPKPKKKKKKTKDEGLWEDIYGRMRRKDGSVVDVKLNPTEITTNVSKSDPVKTADKPVTVVPTGKYVPPNQRGKFTQKDRISRSLKGLLNRMSEANMNSISKQIEELYMENSRNEINECMLELLNVALVRTVAIPDRVILEHVMLIAILHANIGTEIGAFFLQKFVDNFKTKYDSTDTEIDDSKELENLLLLISSMYHFKVVDSGLLYDILKLLASNFKPIDVELILACLRSIGFRLRKDDPIELKALIILIQQKATASKTSTTNSAKVKFMLEVVTAIRNNNMTKIPNYDPSVGDHLAKNLKSHIHKGNYVSTMKIKLEDLLNAETKGRWWIVGSAWSNIGDAEKDTKSVDAATFSKDKQQNEKLMSKARALGMNTETRKTVFFILMTAEDYVDAFNKLNQLDLKHNQEREIIHVTTYCCIHEKKFNPYYGFVASKFCTLDRKHMLTLQYNLWDRLKDLDKLESYQLINLAKLLVHLINDKSLALSSLKVIEYAEMDKTKLKFLKEVLCGILLQKDDDNMQEIFLKTAASENLMLFRESLRLFMGHFLLQENVITSDGENVGCDLDEETMETLKERISLAESAMALGRGRYPSWFKEEVAQYAKLYGQRAVSRMMCISQRRVFDWVHLLASPSSTSSDFGVSVESAEVLSLSSRSTKQLIDPEIEKELYEWIQAQLPTKVSSSIIRNKAREMYRAKGYSTMQCSYGWYRRFAARFSLTNDPHKDMDDIILTWMLKSYDQNHAVSVPELQEFAQTNLSEIKPEFCASGGWAMRFLKRHHLILNWDDIYTGQLPLQLNEDAESFNERMKNDVFVNYVPSGIGSMDEIPLSFFDLYTTSDQMKVPRIRKYSITNCDATVILTLMADGNLLPPFVILKGQHQCDLFQVHSSPNHNSVVVYYGENTGPTISCLEKWHELIWVKNVLGNGKEMTLLLLDDYKLHDEFKTKYTSDSFNIEIFPSGCSSKLQPLNSSGIKREFLSCMEEFWLDYVRGNVETKMQLPSIDEIINWVEKSYEKVRLNKELLLKAFPIPNITTPK</sequence>
<dbReference type="InterPro" id="IPR003890">
    <property type="entry name" value="MIF4G-like_typ-3"/>
</dbReference>
<dbReference type="PANTHER" id="PTHR18034">
    <property type="entry name" value="CELL CYCLE CONTROL PROTEIN CWF22-RELATED"/>
    <property type="match status" value="1"/>
</dbReference>
<evidence type="ECO:0000259" key="6">
    <source>
        <dbReference type="PROSITE" id="PS51253"/>
    </source>
</evidence>
<dbReference type="InterPro" id="IPR004875">
    <property type="entry name" value="DDE_SF_endonuclease_dom"/>
</dbReference>
<dbReference type="Pfam" id="PF02854">
    <property type="entry name" value="MIF4G"/>
    <property type="match status" value="1"/>
</dbReference>
<comment type="similarity">
    <text evidence="2">Belongs to the CWC22 family.</text>
</comment>
<feature type="compositionally biased region" description="Basic residues" evidence="5">
    <location>
        <begin position="286"/>
        <end position="302"/>
    </location>
</feature>
<organism evidence="8 9">
    <name type="scientific">Folsomia candida</name>
    <name type="common">Springtail</name>
    <dbReference type="NCBI Taxonomy" id="158441"/>
    <lineage>
        <taxon>Eukaryota</taxon>
        <taxon>Metazoa</taxon>
        <taxon>Ecdysozoa</taxon>
        <taxon>Arthropoda</taxon>
        <taxon>Hexapoda</taxon>
        <taxon>Collembola</taxon>
        <taxon>Entomobryomorpha</taxon>
        <taxon>Isotomoidea</taxon>
        <taxon>Isotomidae</taxon>
        <taxon>Proisotominae</taxon>
        <taxon>Folsomia</taxon>
    </lineage>
</organism>
<dbReference type="GO" id="GO:0003723">
    <property type="term" value="F:RNA binding"/>
    <property type="evidence" value="ECO:0007669"/>
    <property type="project" value="InterPro"/>
</dbReference>
<dbReference type="PROSITE" id="PS51366">
    <property type="entry name" value="MI"/>
    <property type="match status" value="1"/>
</dbReference>
<dbReference type="GO" id="GO:0003677">
    <property type="term" value="F:DNA binding"/>
    <property type="evidence" value="ECO:0007669"/>
    <property type="project" value="UniProtKB-KW"/>
</dbReference>
<dbReference type="SMART" id="SM00543">
    <property type="entry name" value="MIF4G"/>
    <property type="match status" value="1"/>
</dbReference>
<accession>A0A226EFX8</accession>
<dbReference type="STRING" id="158441.A0A226EFX8"/>
<feature type="domain" description="HTH CENPB-type" evidence="6">
    <location>
        <begin position="1248"/>
        <end position="1318"/>
    </location>
</feature>
<keyword evidence="4" id="KW-0539">Nucleus</keyword>
<dbReference type="GO" id="GO:0042274">
    <property type="term" value="P:ribosomal small subunit biogenesis"/>
    <property type="evidence" value="ECO:0007669"/>
    <property type="project" value="TreeGrafter"/>
</dbReference>
<dbReference type="Pfam" id="PF03221">
    <property type="entry name" value="HTH_Tnp_Tc5"/>
    <property type="match status" value="2"/>
</dbReference>
<dbReference type="PANTHER" id="PTHR18034:SF4">
    <property type="entry name" value="NUCLEOLAR MIF4G DOMAIN-CONTAINING PROTEIN 1"/>
    <property type="match status" value="1"/>
</dbReference>
<reference evidence="8 9" key="1">
    <citation type="submission" date="2015-12" db="EMBL/GenBank/DDBJ databases">
        <title>The genome of Folsomia candida.</title>
        <authorList>
            <person name="Faddeeva A."/>
            <person name="Derks M.F."/>
            <person name="Anvar Y."/>
            <person name="Smit S."/>
            <person name="Van Straalen N."/>
            <person name="Roelofs D."/>
        </authorList>
    </citation>
    <scope>NUCLEOTIDE SEQUENCE [LARGE SCALE GENOMIC DNA]</scope>
    <source>
        <strain evidence="8 9">VU population</strain>
        <tissue evidence="8">Whole body</tissue>
    </source>
</reference>
<evidence type="ECO:0000256" key="4">
    <source>
        <dbReference type="ARBA" id="ARBA00023242"/>
    </source>
</evidence>
<evidence type="ECO:0000313" key="9">
    <source>
        <dbReference type="Proteomes" id="UP000198287"/>
    </source>
</evidence>
<dbReference type="GO" id="GO:0005730">
    <property type="term" value="C:nucleolus"/>
    <property type="evidence" value="ECO:0007669"/>
    <property type="project" value="UniProtKB-SubCell"/>
</dbReference>
<feature type="domain" description="HTH CENPB-type" evidence="6">
    <location>
        <begin position="1187"/>
        <end position="1256"/>
    </location>
</feature>
<dbReference type="SMART" id="SM00674">
    <property type="entry name" value="CENPB"/>
    <property type="match status" value="2"/>
</dbReference>
<dbReference type="SMART" id="SM00544">
    <property type="entry name" value="MA3"/>
    <property type="match status" value="1"/>
</dbReference>
<keyword evidence="3" id="KW-0238">DNA-binding</keyword>
<dbReference type="Gene3D" id="1.10.10.60">
    <property type="entry name" value="Homeodomain-like"/>
    <property type="match status" value="2"/>
</dbReference>
<dbReference type="InterPro" id="IPR009057">
    <property type="entry name" value="Homeodomain-like_sf"/>
</dbReference>
<gene>
    <name evidence="8" type="ORF">Fcan01_09575</name>
</gene>
<dbReference type="InterPro" id="IPR006600">
    <property type="entry name" value="HTH_CenpB_DNA-bd_dom"/>
</dbReference>
<dbReference type="InterPro" id="IPR050781">
    <property type="entry name" value="CWC22_splicing_factor"/>
</dbReference>
<dbReference type="SUPFAM" id="SSF46689">
    <property type="entry name" value="Homeodomain-like"/>
    <property type="match status" value="2"/>
</dbReference>
<dbReference type="Gene3D" id="1.25.40.180">
    <property type="match status" value="1"/>
</dbReference>
<evidence type="ECO:0000256" key="3">
    <source>
        <dbReference type="ARBA" id="ARBA00023125"/>
    </source>
</evidence>
<feature type="region of interest" description="Disordered" evidence="5">
    <location>
        <begin position="417"/>
        <end position="547"/>
    </location>
</feature>
<dbReference type="PROSITE" id="PS51253">
    <property type="entry name" value="HTH_CENPB"/>
    <property type="match status" value="2"/>
</dbReference>
<dbReference type="Proteomes" id="UP000198287">
    <property type="component" value="Unassembled WGS sequence"/>
</dbReference>
<feature type="region of interest" description="Disordered" evidence="5">
    <location>
        <begin position="580"/>
        <end position="607"/>
    </location>
</feature>
<comment type="caution">
    <text evidence="8">The sequence shown here is derived from an EMBL/GenBank/DDBJ whole genome shotgun (WGS) entry which is preliminary data.</text>
</comment>
<evidence type="ECO:0000256" key="1">
    <source>
        <dbReference type="ARBA" id="ARBA00004604"/>
    </source>
</evidence>
<dbReference type="Pfam" id="PF03184">
    <property type="entry name" value="DDE_1"/>
    <property type="match status" value="1"/>
</dbReference>
<name>A0A226EFX8_FOLCA</name>
<evidence type="ECO:0000256" key="2">
    <source>
        <dbReference type="ARBA" id="ARBA00006856"/>
    </source>
</evidence>
<dbReference type="Pfam" id="PF02847">
    <property type="entry name" value="MA3"/>
    <property type="match status" value="1"/>
</dbReference>
<feature type="domain" description="MI" evidence="7">
    <location>
        <begin position="912"/>
        <end position="1028"/>
    </location>
</feature>
<feature type="compositionally biased region" description="Basic and acidic residues" evidence="5">
    <location>
        <begin position="359"/>
        <end position="368"/>
    </location>
</feature>
<dbReference type="FunFam" id="1.25.40.180:FF:000032">
    <property type="entry name" value="Nucleolar MIF4G domain-containing protein 1"/>
    <property type="match status" value="1"/>
</dbReference>
<proteinExistence type="inferred from homology"/>
<dbReference type="OrthoDB" id="10260961at2759"/>
<comment type="subcellular location">
    <subcellularLocation>
        <location evidence="1">Nucleus</location>
        <location evidence="1">Nucleolus</location>
    </subcellularLocation>
</comment>
<dbReference type="InterPro" id="IPR016024">
    <property type="entry name" value="ARM-type_fold"/>
</dbReference>